<dbReference type="AlphaFoldDB" id="A0A1X7VU88"/>
<proteinExistence type="predicted"/>
<evidence type="ECO:0000259" key="1">
    <source>
        <dbReference type="Pfam" id="PF14214"/>
    </source>
</evidence>
<evidence type="ECO:0000313" key="2">
    <source>
        <dbReference type="EnsemblMetazoa" id="Aqu2.1.42978_001"/>
    </source>
</evidence>
<dbReference type="Pfam" id="PF14214">
    <property type="entry name" value="Helitron_like_N"/>
    <property type="match status" value="1"/>
</dbReference>
<protein>
    <recommendedName>
        <fullName evidence="1">Helitron helicase-like domain-containing protein</fullName>
    </recommendedName>
</protein>
<reference evidence="2" key="1">
    <citation type="submission" date="2017-05" db="UniProtKB">
        <authorList>
            <consortium name="EnsemblMetazoa"/>
        </authorList>
    </citation>
    <scope>IDENTIFICATION</scope>
</reference>
<accession>A0A1X7VU88</accession>
<feature type="domain" description="Helitron helicase-like" evidence="1">
    <location>
        <begin position="88"/>
        <end position="135"/>
    </location>
</feature>
<organism evidence="2">
    <name type="scientific">Amphimedon queenslandica</name>
    <name type="common">Sponge</name>
    <dbReference type="NCBI Taxonomy" id="400682"/>
    <lineage>
        <taxon>Eukaryota</taxon>
        <taxon>Metazoa</taxon>
        <taxon>Porifera</taxon>
        <taxon>Demospongiae</taxon>
        <taxon>Heteroscleromorpha</taxon>
        <taxon>Haplosclerida</taxon>
        <taxon>Niphatidae</taxon>
        <taxon>Amphimedon</taxon>
    </lineage>
</organism>
<sequence>MLFPTGQYGEHHPRQSYLAQTLSFGEYIKSRLLNKDSRFCRNHSYFLHYYGLKINKALKTGIYNLFKKRGNVGQTVAEILEKINVLDEEFEGNLSTMLAPIRGTNQYWFRVKGEVKAMIAEYGLPTLFLTLSCAEYD</sequence>
<name>A0A1X7VU88_AMPQE</name>
<dbReference type="EnsemblMetazoa" id="Aqu2.1.42978_001">
    <property type="protein sequence ID" value="Aqu2.1.42978_001"/>
    <property type="gene ID" value="Aqu2.1.42978"/>
</dbReference>
<dbReference type="InterPro" id="IPR025476">
    <property type="entry name" value="Helitron_helicase-like"/>
</dbReference>
<dbReference type="InParanoid" id="A0A1X7VU88"/>